<name>A0A074TC74_9RHOB</name>
<feature type="chain" id="PRO_5001700860" description="Divergent polysaccharide deacetylase" evidence="2">
    <location>
        <begin position="28"/>
        <end position="638"/>
    </location>
</feature>
<feature type="compositionally biased region" description="Low complexity" evidence="1">
    <location>
        <begin position="206"/>
        <end position="221"/>
    </location>
</feature>
<sequence>MMSSVLRGAALGTVTSVLVLGAAAIMAPPPQNPGLDLGAQTARPPQSGTPPKAASSATLKNGSGSDAARDDVAVAATQGVAVPARSDFNRGPTDAPPRLPSPAGAPLSAPGTAPRPLAQQTENAPSLAIAGTDPGARPDAAPTAPEPQAQDSAQTEQIGQTPAPDQPIALPASDDGRAPRLAPGAEAPDAATGIAPERHASEIVAPKEAPAPAALPTLSKPDLPEPGKPDYSRPATPPPGDIATQPSFQSTPAESAPGDAMPAQNSADAGADAGEPALPQVALPDPSALAPPPVTPGAQSDAAPDASSEAPSESADAEPEIVPAPGDVPDNTGVKPRVITLGTQDNAGQPSSGLRTDPNVVVDRLPQIGEPSPGQATPDDSSVEPGAAPGPEMNPAPAADAAQDEPPIRRFAQPFARDPSKPLFSVVLIDPGAAAGGLDPQTIAAIDMPVTVAIDPERPDAAKDAAALHAAGREVAILASGLPPDATPEDVEVALEAWRQEIPEAVAVVEPPDPVFQNNRQLARQMVSTLDRDGLGLVTQDRGFDSANQIAASADMPRAQIWRVLDDQREKAPLIERMLSRAGFEAARNGQIVVMLSAWPDSIEALGQWGPDAAGTYDLAPISAVALQNAGAAGVSGP</sequence>
<evidence type="ECO:0000313" key="3">
    <source>
        <dbReference type="EMBL" id="KEP69284.1"/>
    </source>
</evidence>
<feature type="compositionally biased region" description="Basic and acidic residues" evidence="1">
    <location>
        <begin position="222"/>
        <end position="231"/>
    </location>
</feature>
<evidence type="ECO:0008006" key="5">
    <source>
        <dbReference type="Google" id="ProtNLM"/>
    </source>
</evidence>
<keyword evidence="4" id="KW-1185">Reference proteome</keyword>
<dbReference type="CDD" id="cd10936">
    <property type="entry name" value="CE4_DAC2"/>
    <property type="match status" value="1"/>
</dbReference>
<feature type="compositionally biased region" description="Polar residues" evidence="1">
    <location>
        <begin position="149"/>
        <end position="160"/>
    </location>
</feature>
<dbReference type="Pfam" id="PF04748">
    <property type="entry name" value="Polysacc_deac_2"/>
    <property type="match status" value="1"/>
</dbReference>
<dbReference type="Gene3D" id="3.20.20.370">
    <property type="entry name" value="Glycoside hydrolase/deacetylase"/>
    <property type="match status" value="1"/>
</dbReference>
<dbReference type="Proteomes" id="UP000027725">
    <property type="component" value="Unassembled WGS sequence"/>
</dbReference>
<organism evidence="3 4">
    <name type="scientific">Thioclava dalianensis</name>
    <dbReference type="NCBI Taxonomy" id="1185766"/>
    <lineage>
        <taxon>Bacteria</taxon>
        <taxon>Pseudomonadati</taxon>
        <taxon>Pseudomonadota</taxon>
        <taxon>Alphaproteobacteria</taxon>
        <taxon>Rhodobacterales</taxon>
        <taxon>Paracoccaceae</taxon>
        <taxon>Thioclava</taxon>
    </lineage>
</organism>
<dbReference type="InterPro" id="IPR011330">
    <property type="entry name" value="Glyco_hydro/deAcase_b/a-brl"/>
</dbReference>
<dbReference type="EMBL" id="JHEH01000016">
    <property type="protein sequence ID" value="KEP69284.1"/>
    <property type="molecule type" value="Genomic_DNA"/>
</dbReference>
<dbReference type="GO" id="GO:0005975">
    <property type="term" value="P:carbohydrate metabolic process"/>
    <property type="evidence" value="ECO:0007669"/>
    <property type="project" value="InterPro"/>
</dbReference>
<dbReference type="InterPro" id="IPR006837">
    <property type="entry name" value="Divergent_DAC"/>
</dbReference>
<comment type="caution">
    <text evidence="3">The sequence shown here is derived from an EMBL/GenBank/DDBJ whole genome shotgun (WGS) entry which is preliminary data.</text>
</comment>
<feature type="compositionally biased region" description="Low complexity" evidence="1">
    <location>
        <begin position="101"/>
        <end position="114"/>
    </location>
</feature>
<dbReference type="SUPFAM" id="SSF88713">
    <property type="entry name" value="Glycoside hydrolase/deacetylase"/>
    <property type="match status" value="1"/>
</dbReference>
<proteinExistence type="predicted"/>
<feature type="compositionally biased region" description="Polar residues" evidence="1">
    <location>
        <begin position="55"/>
        <end position="64"/>
    </location>
</feature>
<evidence type="ECO:0000256" key="1">
    <source>
        <dbReference type="SAM" id="MobiDB-lite"/>
    </source>
</evidence>
<feature type="signal peptide" evidence="2">
    <location>
        <begin position="1"/>
        <end position="27"/>
    </location>
</feature>
<feature type="compositionally biased region" description="Low complexity" evidence="1">
    <location>
        <begin position="391"/>
        <end position="403"/>
    </location>
</feature>
<feature type="compositionally biased region" description="Polar residues" evidence="1">
    <location>
        <begin position="341"/>
        <end position="354"/>
    </location>
</feature>
<dbReference type="STRING" id="1185766.SAMN05216224_10167"/>
<gene>
    <name evidence="3" type="ORF">DL1_05095</name>
</gene>
<feature type="compositionally biased region" description="Polar residues" evidence="1">
    <location>
        <begin position="244"/>
        <end position="253"/>
    </location>
</feature>
<feature type="region of interest" description="Disordered" evidence="1">
    <location>
        <begin position="28"/>
        <end position="403"/>
    </location>
</feature>
<keyword evidence="2" id="KW-0732">Signal</keyword>
<dbReference type="eggNOG" id="COG2861">
    <property type="taxonomic scope" value="Bacteria"/>
</dbReference>
<accession>A0A074TC74</accession>
<dbReference type="RefSeq" id="WP_051693546.1">
    <property type="nucleotide sequence ID" value="NZ_FOVB01000001.1"/>
</dbReference>
<evidence type="ECO:0000313" key="4">
    <source>
        <dbReference type="Proteomes" id="UP000027725"/>
    </source>
</evidence>
<feature type="compositionally biased region" description="Low complexity" evidence="1">
    <location>
        <begin position="300"/>
        <end position="314"/>
    </location>
</feature>
<dbReference type="AlphaFoldDB" id="A0A074TC74"/>
<reference evidence="3 4" key="1">
    <citation type="submission" date="2014-03" db="EMBL/GenBank/DDBJ databases">
        <title>The draft genome sequence of Thioclava dalianensis DLFJ1-1.</title>
        <authorList>
            <person name="Lai Q."/>
            <person name="Shao Z."/>
        </authorList>
    </citation>
    <scope>NUCLEOTIDE SEQUENCE [LARGE SCALE GENOMIC DNA]</scope>
    <source>
        <strain evidence="3 4">DLFJ1-1</strain>
    </source>
</reference>
<evidence type="ECO:0000256" key="2">
    <source>
        <dbReference type="SAM" id="SignalP"/>
    </source>
</evidence>
<protein>
    <recommendedName>
        <fullName evidence="5">Divergent polysaccharide deacetylase</fullName>
    </recommendedName>
</protein>